<keyword evidence="3 5" id="KW-1133">Transmembrane helix</keyword>
<evidence type="ECO:0000256" key="2">
    <source>
        <dbReference type="ARBA" id="ARBA00022692"/>
    </source>
</evidence>
<keyword evidence="2 5" id="KW-0812">Transmembrane</keyword>
<dbReference type="Proteomes" id="UP000257030">
    <property type="component" value="Unassembled WGS sequence"/>
</dbReference>
<gene>
    <name evidence="7" type="ORF">DRF60_06670</name>
</gene>
<reference evidence="7 8" key="1">
    <citation type="journal article" date="2010" name="Syst. Appl. Microbiol.">
        <title>Four new species of Chryseobacterium from the rhizosphere of coastal sand dune plants, Chryseobacterium elymi sp. nov., Chryseobacterium hagamense sp. nov., Chryseobacterium lathyri sp. nov. and Chryseobacterium rhizosphaerae sp. nov.</title>
        <authorList>
            <person name="Cho S.H."/>
            <person name="Lee K.S."/>
            <person name="Shin D.S."/>
            <person name="Han J.H."/>
            <person name="Park K.S."/>
            <person name="Lee C.H."/>
            <person name="Park K.H."/>
            <person name="Kim S.B."/>
        </authorList>
    </citation>
    <scope>NUCLEOTIDE SEQUENCE [LARGE SCALE GENOMIC DNA]</scope>
    <source>
        <strain evidence="7 8">KCTC 22547</strain>
    </source>
</reference>
<feature type="domain" description="Methylamine utilisation protein MauE" evidence="6">
    <location>
        <begin position="10"/>
        <end position="133"/>
    </location>
</feature>
<keyword evidence="8" id="KW-1185">Reference proteome</keyword>
<feature type="transmembrane region" description="Helical" evidence="5">
    <location>
        <begin position="46"/>
        <end position="68"/>
    </location>
</feature>
<dbReference type="RefSeq" id="WP_116011376.1">
    <property type="nucleotide sequence ID" value="NZ_QNUH01000004.1"/>
</dbReference>
<accession>A0A3D9DNE9</accession>
<comment type="caution">
    <text evidence="7">The sequence shown here is derived from an EMBL/GenBank/DDBJ whole genome shotgun (WGS) entry which is preliminary data.</text>
</comment>
<evidence type="ECO:0000313" key="8">
    <source>
        <dbReference type="Proteomes" id="UP000257030"/>
    </source>
</evidence>
<organism evidence="7 8">
    <name type="scientific">Chryseobacterium elymi</name>
    <dbReference type="NCBI Taxonomy" id="395936"/>
    <lineage>
        <taxon>Bacteria</taxon>
        <taxon>Pseudomonadati</taxon>
        <taxon>Bacteroidota</taxon>
        <taxon>Flavobacteriia</taxon>
        <taxon>Flavobacteriales</taxon>
        <taxon>Weeksellaceae</taxon>
        <taxon>Chryseobacterium group</taxon>
        <taxon>Chryseobacterium</taxon>
    </lineage>
</organism>
<dbReference type="Pfam" id="PF07291">
    <property type="entry name" value="MauE"/>
    <property type="match status" value="1"/>
</dbReference>
<sequence>MKKYLVKDYANIVAYFIALLFVYAAMSKLLDFENFEVQLAQSPLLSAYAGFISYAVIFVELLLALLLCLPNTQIIALYGSLGLMSAFTIYIYLILKYSDFVPCSCGGILEKLGWTEHLIFNIVVVLLIFTAILYRERKQNPLKKFTLPLSISVITIIISCGVVVLLFLSSEHIIKRENNFVRRFFPHPIVKTASYDLKVNSYYFAGVDKNRIFLGNYSSPLTFTVLDTTLSSMKQIKIQLDKADYNFKNLELRVSAPFFYLYDGSVPVIYRGRLDDSVAKEISYKDAYFTQLAVIDSTKFALRTQNSRNRKYVIASLNLAQASKVKQYPDILEKQRDGVFDVDGRLIGNMGTDEFIYCYSYRNQFIILNKNLDVLRRLNTIDTIKTAQIVTTKLKDGKHKMNAPPLQVNDLGTAYNKVFFNKSNLMGKHESKNSWSNSAVIDMYNTDKQEYFGSFYIETKRKTEISNLLAFNQFFFVISGKNLIKYQFRNTITRYYQ</sequence>
<dbReference type="GO" id="GO:0030416">
    <property type="term" value="P:methylamine metabolic process"/>
    <property type="evidence" value="ECO:0007669"/>
    <property type="project" value="InterPro"/>
</dbReference>
<evidence type="ECO:0000313" key="7">
    <source>
        <dbReference type="EMBL" id="REC79560.1"/>
    </source>
</evidence>
<feature type="transmembrane region" description="Helical" evidence="5">
    <location>
        <begin position="114"/>
        <end position="134"/>
    </location>
</feature>
<dbReference type="InterPro" id="IPR009908">
    <property type="entry name" value="Methylamine_util_MauE"/>
</dbReference>
<evidence type="ECO:0000256" key="5">
    <source>
        <dbReference type="SAM" id="Phobius"/>
    </source>
</evidence>
<dbReference type="AlphaFoldDB" id="A0A3D9DNE9"/>
<dbReference type="EMBL" id="QNUH01000004">
    <property type="protein sequence ID" value="REC79560.1"/>
    <property type="molecule type" value="Genomic_DNA"/>
</dbReference>
<feature type="transmembrane region" description="Helical" evidence="5">
    <location>
        <begin position="9"/>
        <end position="26"/>
    </location>
</feature>
<evidence type="ECO:0000256" key="3">
    <source>
        <dbReference type="ARBA" id="ARBA00022989"/>
    </source>
</evidence>
<evidence type="ECO:0000259" key="6">
    <source>
        <dbReference type="Pfam" id="PF07291"/>
    </source>
</evidence>
<keyword evidence="4 5" id="KW-0472">Membrane</keyword>
<protein>
    <submittedName>
        <fullName evidence="7">Tellurium resistance protein TerC</fullName>
    </submittedName>
</protein>
<feature type="transmembrane region" description="Helical" evidence="5">
    <location>
        <begin position="75"/>
        <end position="94"/>
    </location>
</feature>
<evidence type="ECO:0000256" key="4">
    <source>
        <dbReference type="ARBA" id="ARBA00023136"/>
    </source>
</evidence>
<name>A0A3D9DNE9_9FLAO</name>
<comment type="subcellular location">
    <subcellularLocation>
        <location evidence="1">Membrane</location>
        <topology evidence="1">Multi-pass membrane protein</topology>
    </subcellularLocation>
</comment>
<dbReference type="GO" id="GO:0016020">
    <property type="term" value="C:membrane"/>
    <property type="evidence" value="ECO:0007669"/>
    <property type="project" value="UniProtKB-SubCell"/>
</dbReference>
<evidence type="ECO:0000256" key="1">
    <source>
        <dbReference type="ARBA" id="ARBA00004141"/>
    </source>
</evidence>
<proteinExistence type="predicted"/>
<feature type="transmembrane region" description="Helical" evidence="5">
    <location>
        <begin position="146"/>
        <end position="168"/>
    </location>
</feature>
<dbReference type="OrthoDB" id="673785at2"/>